<keyword evidence="1" id="KW-0560">Oxidoreductase</keyword>
<protein>
    <submittedName>
        <fullName evidence="1">2-chlorobenzoate 1,2-dioxygenase, alpha subunit</fullName>
        <ecNumber evidence="1">1.14.12.13</ecNumber>
    </submittedName>
</protein>
<keyword evidence="1" id="KW-0223">Dioxygenase</keyword>
<dbReference type="AlphaFoldDB" id="A0A2X3GX89"/>
<sequence length="210" mass="22793">MRATGNWARKTAPMAITSAWSTGTTPQPCHAATMKRKGRTRWMPTVGQKASAAAMDLITAICCCGPGRSTRKCARSMPPRTAAGGIWRTPCRPDGQRNPQPVPVPNVYLMDQFSTQIRVIRPIAVDKTEVTIWCFAPKGESDQARALRIRQYEDFFNVSGMGRRTTSKSSAPVSAAISAKICHGATSAAARCAGSMARMSMRNMPAFRRG</sequence>
<proteinExistence type="predicted"/>
<evidence type="ECO:0000313" key="2">
    <source>
        <dbReference type="Proteomes" id="UP000251088"/>
    </source>
</evidence>
<dbReference type="EMBL" id="UAWN01000016">
    <property type="protein sequence ID" value="SQC40969.1"/>
    <property type="molecule type" value="Genomic_DNA"/>
</dbReference>
<dbReference type="Gene3D" id="3.90.380.10">
    <property type="entry name" value="Naphthalene 1,2-dioxygenase Alpha Subunit, Chain A, domain 1"/>
    <property type="match status" value="1"/>
</dbReference>
<dbReference type="EC" id="1.14.12.13" evidence="1"/>
<reference evidence="1 2" key="1">
    <citation type="submission" date="2018-06" db="EMBL/GenBank/DDBJ databases">
        <authorList>
            <consortium name="Pathogen Informatics"/>
            <person name="Doyle S."/>
        </authorList>
    </citation>
    <scope>NUCLEOTIDE SEQUENCE [LARGE SCALE GENOMIC DNA]</scope>
    <source>
        <strain evidence="1 2">NCTC9128</strain>
    </source>
</reference>
<name>A0A2X3GX89_KLEPN</name>
<organism evidence="1 2">
    <name type="scientific">Klebsiella pneumoniae</name>
    <dbReference type="NCBI Taxonomy" id="573"/>
    <lineage>
        <taxon>Bacteria</taxon>
        <taxon>Pseudomonadati</taxon>
        <taxon>Pseudomonadota</taxon>
        <taxon>Gammaproteobacteria</taxon>
        <taxon>Enterobacterales</taxon>
        <taxon>Enterobacteriaceae</taxon>
        <taxon>Klebsiella/Raoultella group</taxon>
        <taxon>Klebsiella</taxon>
        <taxon>Klebsiella pneumoniae complex</taxon>
    </lineage>
</organism>
<evidence type="ECO:0000313" key="1">
    <source>
        <dbReference type="EMBL" id="SQC40969.1"/>
    </source>
</evidence>
<dbReference type="Proteomes" id="UP000251088">
    <property type="component" value="Unassembled WGS sequence"/>
</dbReference>
<gene>
    <name evidence="1" type="primary">cbeA</name>
    <name evidence="1" type="ORF">NCTC9128_06980</name>
</gene>
<dbReference type="SUPFAM" id="SSF55961">
    <property type="entry name" value="Bet v1-like"/>
    <property type="match status" value="1"/>
</dbReference>
<accession>A0A2X3GX89</accession>
<dbReference type="GO" id="GO:0018626">
    <property type="term" value="F:2-halobenzoate 1,2-dioxygenase activity"/>
    <property type="evidence" value="ECO:0007669"/>
    <property type="project" value="UniProtKB-EC"/>
</dbReference>